<reference evidence="2" key="1">
    <citation type="journal article" date="2023" name="Mol. Phylogenet. Evol.">
        <title>Genome-scale phylogeny and comparative genomics of the fungal order Sordariales.</title>
        <authorList>
            <person name="Hensen N."/>
            <person name="Bonometti L."/>
            <person name="Westerberg I."/>
            <person name="Brannstrom I.O."/>
            <person name="Guillou S."/>
            <person name="Cros-Aarteil S."/>
            <person name="Calhoun S."/>
            <person name="Haridas S."/>
            <person name="Kuo A."/>
            <person name="Mondo S."/>
            <person name="Pangilinan J."/>
            <person name="Riley R."/>
            <person name="LaButti K."/>
            <person name="Andreopoulos B."/>
            <person name="Lipzen A."/>
            <person name="Chen C."/>
            <person name="Yan M."/>
            <person name="Daum C."/>
            <person name="Ng V."/>
            <person name="Clum A."/>
            <person name="Steindorff A."/>
            <person name="Ohm R.A."/>
            <person name="Martin F."/>
            <person name="Silar P."/>
            <person name="Natvig D.O."/>
            <person name="Lalanne C."/>
            <person name="Gautier V."/>
            <person name="Ament-Velasquez S.L."/>
            <person name="Kruys A."/>
            <person name="Hutchinson M.I."/>
            <person name="Powell A.J."/>
            <person name="Barry K."/>
            <person name="Miller A.N."/>
            <person name="Grigoriev I.V."/>
            <person name="Debuchy R."/>
            <person name="Gladieux P."/>
            <person name="Hiltunen Thoren M."/>
            <person name="Johannesson H."/>
        </authorList>
    </citation>
    <scope>NUCLEOTIDE SEQUENCE</scope>
    <source>
        <strain evidence="2">CBS 168.71</strain>
    </source>
</reference>
<sequence>METGARLDWGCRRAVMSYDVAFLGFKFKFVFSLSVLFFLLLIPILVHCIRLWTGFLVACFACLILLICLGACNLEMGIVVWSFCLISAGLHSVAVGLLS</sequence>
<protein>
    <submittedName>
        <fullName evidence="2">Uncharacterized protein</fullName>
    </submittedName>
</protein>
<evidence type="ECO:0000313" key="2">
    <source>
        <dbReference type="EMBL" id="KAK3301397.1"/>
    </source>
</evidence>
<keyword evidence="3" id="KW-1185">Reference proteome</keyword>
<dbReference type="AlphaFoldDB" id="A0AAE0LXQ1"/>
<proteinExistence type="predicted"/>
<gene>
    <name evidence="2" type="ORF">B0H64DRAFT_383415</name>
</gene>
<keyword evidence="1" id="KW-0472">Membrane</keyword>
<feature type="transmembrane region" description="Helical" evidence="1">
    <location>
        <begin position="20"/>
        <end position="45"/>
    </location>
</feature>
<evidence type="ECO:0000256" key="1">
    <source>
        <dbReference type="SAM" id="Phobius"/>
    </source>
</evidence>
<dbReference type="EMBL" id="JAUEPN010000001">
    <property type="protein sequence ID" value="KAK3301397.1"/>
    <property type="molecule type" value="Genomic_DNA"/>
</dbReference>
<dbReference type="Proteomes" id="UP001278766">
    <property type="component" value="Unassembled WGS sequence"/>
</dbReference>
<keyword evidence="1" id="KW-1133">Transmembrane helix</keyword>
<accession>A0AAE0LXQ1</accession>
<dbReference type="GeneID" id="87839898"/>
<feature type="transmembrane region" description="Helical" evidence="1">
    <location>
        <begin position="78"/>
        <end position="98"/>
    </location>
</feature>
<name>A0AAE0LXQ1_9PEZI</name>
<keyword evidence="1" id="KW-0812">Transmembrane</keyword>
<evidence type="ECO:0000313" key="3">
    <source>
        <dbReference type="Proteomes" id="UP001278766"/>
    </source>
</evidence>
<feature type="transmembrane region" description="Helical" evidence="1">
    <location>
        <begin position="51"/>
        <end position="71"/>
    </location>
</feature>
<comment type="caution">
    <text evidence="2">The sequence shown here is derived from an EMBL/GenBank/DDBJ whole genome shotgun (WGS) entry which is preliminary data.</text>
</comment>
<dbReference type="RefSeq" id="XP_062664911.1">
    <property type="nucleotide sequence ID" value="XM_062802950.1"/>
</dbReference>
<organism evidence="2 3">
    <name type="scientific">Chaetomium fimeti</name>
    <dbReference type="NCBI Taxonomy" id="1854472"/>
    <lineage>
        <taxon>Eukaryota</taxon>
        <taxon>Fungi</taxon>
        <taxon>Dikarya</taxon>
        <taxon>Ascomycota</taxon>
        <taxon>Pezizomycotina</taxon>
        <taxon>Sordariomycetes</taxon>
        <taxon>Sordariomycetidae</taxon>
        <taxon>Sordariales</taxon>
        <taxon>Chaetomiaceae</taxon>
        <taxon>Chaetomium</taxon>
    </lineage>
</organism>
<reference evidence="2" key="2">
    <citation type="submission" date="2023-06" db="EMBL/GenBank/DDBJ databases">
        <authorList>
            <consortium name="Lawrence Berkeley National Laboratory"/>
            <person name="Haridas S."/>
            <person name="Hensen N."/>
            <person name="Bonometti L."/>
            <person name="Westerberg I."/>
            <person name="Brannstrom I.O."/>
            <person name="Guillou S."/>
            <person name="Cros-Aarteil S."/>
            <person name="Calhoun S."/>
            <person name="Kuo A."/>
            <person name="Mondo S."/>
            <person name="Pangilinan J."/>
            <person name="Riley R."/>
            <person name="Labutti K."/>
            <person name="Andreopoulos B."/>
            <person name="Lipzen A."/>
            <person name="Chen C."/>
            <person name="Yanf M."/>
            <person name="Daum C."/>
            <person name="Ng V."/>
            <person name="Clum A."/>
            <person name="Steindorff A."/>
            <person name="Ohm R."/>
            <person name="Martin F."/>
            <person name="Silar P."/>
            <person name="Natvig D."/>
            <person name="Lalanne C."/>
            <person name="Gautier V."/>
            <person name="Ament-Velasquez S.L."/>
            <person name="Kruys A."/>
            <person name="Hutchinson M.I."/>
            <person name="Powell A.J."/>
            <person name="Barry K."/>
            <person name="Miller A.N."/>
            <person name="Grigoriev I.V."/>
            <person name="Debuchy R."/>
            <person name="Gladieux P."/>
            <person name="Thoren M.H."/>
            <person name="Johannesson H."/>
        </authorList>
    </citation>
    <scope>NUCLEOTIDE SEQUENCE</scope>
    <source>
        <strain evidence="2">CBS 168.71</strain>
    </source>
</reference>